<reference evidence="7" key="1">
    <citation type="submission" date="2025-08" db="UniProtKB">
        <authorList>
            <consortium name="Ensembl"/>
        </authorList>
    </citation>
    <scope>IDENTIFICATION</scope>
    <source>
        <strain evidence="7">Glennie</strain>
    </source>
</reference>
<feature type="disulfide bond" evidence="5">
    <location>
        <begin position="160"/>
        <end position="224"/>
    </location>
</feature>
<dbReference type="GO" id="GO:0005886">
    <property type="term" value="C:plasma membrane"/>
    <property type="evidence" value="ECO:0000318"/>
    <property type="project" value="GO_Central"/>
</dbReference>
<accession>A0A6I8PIF5</accession>
<reference evidence="7" key="2">
    <citation type="submission" date="2025-09" db="UniProtKB">
        <authorList>
            <consortium name="Ensembl"/>
        </authorList>
    </citation>
    <scope>IDENTIFICATION</scope>
    <source>
        <strain evidence="7">Glennie</strain>
    </source>
</reference>
<feature type="disulfide bond" evidence="5">
    <location>
        <begin position="307"/>
        <end position="317"/>
    </location>
</feature>
<evidence type="ECO:0000256" key="5">
    <source>
        <dbReference type="PROSITE-ProRule" id="PRU00196"/>
    </source>
</evidence>
<evidence type="ECO:0000313" key="8">
    <source>
        <dbReference type="Proteomes" id="UP000002279"/>
    </source>
</evidence>
<dbReference type="PROSITE" id="PS00420">
    <property type="entry name" value="SRCR_1"/>
    <property type="match status" value="4"/>
</dbReference>
<name>A0A6I8PIF5_ORNAN</name>
<feature type="disulfide bond" evidence="5">
    <location>
        <begin position="204"/>
        <end position="214"/>
    </location>
</feature>
<keyword evidence="2" id="KW-0677">Repeat</keyword>
<keyword evidence="3 5" id="KW-1015">Disulfide bond</keyword>
<feature type="disulfide bond" evidence="5">
    <location>
        <begin position="367"/>
        <end position="431"/>
    </location>
</feature>
<feature type="disulfide bond" evidence="5">
    <location>
        <begin position="263"/>
        <end position="327"/>
    </location>
</feature>
<protein>
    <recommendedName>
        <fullName evidence="6">SRCR domain-containing protein</fullName>
    </recommendedName>
</protein>
<feature type="domain" description="SRCR" evidence="6">
    <location>
        <begin position="23"/>
        <end position="123"/>
    </location>
</feature>
<dbReference type="InterPro" id="IPR053243">
    <property type="entry name" value="SJ_maturation_regulator"/>
</dbReference>
<feature type="disulfide bond" evidence="5">
    <location>
        <begin position="61"/>
        <end position="122"/>
    </location>
</feature>
<dbReference type="GeneTree" id="ENSGT00950000183145"/>
<evidence type="ECO:0000256" key="1">
    <source>
        <dbReference type="ARBA" id="ARBA00022729"/>
    </source>
</evidence>
<feature type="disulfide bond" evidence="5">
    <location>
        <begin position="276"/>
        <end position="337"/>
    </location>
</feature>
<dbReference type="Pfam" id="PF00530">
    <property type="entry name" value="SRCR"/>
    <property type="match status" value="4"/>
</dbReference>
<evidence type="ECO:0000256" key="4">
    <source>
        <dbReference type="ARBA" id="ARBA00023180"/>
    </source>
</evidence>
<dbReference type="InterPro" id="IPR001190">
    <property type="entry name" value="SRCR"/>
</dbReference>
<dbReference type="OMA" id="DCHHYED"/>
<feature type="disulfide bond" evidence="5">
    <location>
        <begin position="92"/>
        <end position="102"/>
    </location>
</feature>
<dbReference type="SUPFAM" id="SSF56487">
    <property type="entry name" value="SRCR-like"/>
    <property type="match status" value="4"/>
</dbReference>
<dbReference type="PROSITE" id="PS50287">
    <property type="entry name" value="SRCR_2"/>
    <property type="match status" value="4"/>
</dbReference>
<evidence type="ECO:0000313" key="7">
    <source>
        <dbReference type="Ensembl" id="ENSOANP00000052231.1"/>
    </source>
</evidence>
<dbReference type="Ensembl" id="ENSOANT00000058816.1">
    <property type="protein sequence ID" value="ENSOANP00000052231.1"/>
    <property type="gene ID" value="ENSOANG00000045064.1"/>
</dbReference>
<dbReference type="Gene3D" id="3.10.250.10">
    <property type="entry name" value="SRCR-like domain"/>
    <property type="match status" value="4"/>
</dbReference>
<sequence>MAIVRDTEGHGKGFSFNNHRISLRLVNGKNRCQGRVEVLYRGNWGTVCDDDWDINDATVVCRQLGCGSAVSALGSAHFGQGTGNILLDDMSCSGRENYLWNCLNSAWTIPNCEHSKDAGVICSGKIALHTVSFSVRLVNGGNRCQGRVEVLYRGVWGTVCDDGWDLNDANVVCRQLGCGHAVSARTSAWFGQGNGTIVLDDVRCSGFEYYLWSCPHQGWNTHNCGHSEDAGVICSVPLRLVNGSTRCMGRVELYFQGNWGTVCGDSWDMRDAQVVCRQLGCGEATSAPVRAHFGEGSGRILLDNVNCTGNELSLASCSHSGWSIHNCNHWEDAGVICTAELLRLVNGRNQCEGRVEVYYRGTWGTVCDDSWDVMDAQVVCKQLGCGEAISAPTNARFGQGSGLILLDNVNCVGNESSLENCSRSLWNIHNCGHWKDANCEPHVGQPDSPMSTLVLRTVLST</sequence>
<feature type="domain" description="SRCR" evidence="6">
    <location>
        <begin position="238"/>
        <end position="338"/>
    </location>
</feature>
<dbReference type="InParanoid" id="A0A6I8PIF5"/>
<keyword evidence="8" id="KW-1185">Reference proteome</keyword>
<proteinExistence type="predicted"/>
<dbReference type="SMART" id="SM00202">
    <property type="entry name" value="SR"/>
    <property type="match status" value="4"/>
</dbReference>
<dbReference type="AlphaFoldDB" id="A0A6I8PIF5"/>
<evidence type="ECO:0000256" key="3">
    <source>
        <dbReference type="ARBA" id="ARBA00023157"/>
    </source>
</evidence>
<evidence type="ECO:0000259" key="6">
    <source>
        <dbReference type="PROSITE" id="PS50287"/>
    </source>
</evidence>
<dbReference type="Proteomes" id="UP000002279">
    <property type="component" value="Unplaced"/>
</dbReference>
<feature type="disulfide bond" evidence="5">
    <location>
        <begin position="411"/>
        <end position="421"/>
    </location>
</feature>
<dbReference type="PANTHER" id="PTHR47653:SF1">
    <property type="entry name" value="DELETED IN MALIGNANT BRAIN TUMORS 1 PROTEIN"/>
    <property type="match status" value="1"/>
</dbReference>
<dbReference type="FunFam" id="3.10.250.10:FF:000003">
    <property type="entry name" value="Deleted in malignant brain tumors 1"/>
    <property type="match status" value="3"/>
</dbReference>
<dbReference type="PRINTS" id="PR00258">
    <property type="entry name" value="SPERACTRCPTR"/>
</dbReference>
<dbReference type="PANTHER" id="PTHR47653">
    <property type="entry name" value="PROTEIN BARK BEETLE"/>
    <property type="match status" value="1"/>
</dbReference>
<dbReference type="InterPro" id="IPR036772">
    <property type="entry name" value="SRCR-like_dom_sf"/>
</dbReference>
<feature type="disulfide bond" evidence="5">
    <location>
        <begin position="173"/>
        <end position="234"/>
    </location>
</feature>
<keyword evidence="4" id="KW-0325">Glycoprotein</keyword>
<feature type="domain" description="SRCR" evidence="6">
    <location>
        <begin position="135"/>
        <end position="235"/>
    </location>
</feature>
<dbReference type="FunFam" id="3.10.250.10:FF:000006">
    <property type="entry name" value="neurotrypsin isoform X2"/>
    <property type="match status" value="1"/>
</dbReference>
<organism evidence="7 8">
    <name type="scientific">Ornithorhynchus anatinus</name>
    <name type="common">Duckbill platypus</name>
    <dbReference type="NCBI Taxonomy" id="9258"/>
    <lineage>
        <taxon>Eukaryota</taxon>
        <taxon>Metazoa</taxon>
        <taxon>Chordata</taxon>
        <taxon>Craniata</taxon>
        <taxon>Vertebrata</taxon>
        <taxon>Euteleostomi</taxon>
        <taxon>Mammalia</taxon>
        <taxon>Monotremata</taxon>
        <taxon>Ornithorhynchidae</taxon>
        <taxon>Ornithorhynchus</taxon>
    </lineage>
</organism>
<feature type="disulfide bond" evidence="5">
    <location>
        <begin position="48"/>
        <end position="112"/>
    </location>
</feature>
<comment type="caution">
    <text evidence="5">Lacks conserved residue(s) required for the propagation of feature annotation.</text>
</comment>
<evidence type="ECO:0000256" key="2">
    <source>
        <dbReference type="ARBA" id="ARBA00022737"/>
    </source>
</evidence>
<dbReference type="Bgee" id="ENSOANG00000045064">
    <property type="expression patterns" value="Expressed in endometrium and 1 other cell type or tissue"/>
</dbReference>
<keyword evidence="1" id="KW-0732">Signal</keyword>
<feature type="domain" description="SRCR" evidence="6">
    <location>
        <begin position="342"/>
        <end position="437"/>
    </location>
</feature>